<dbReference type="InterPro" id="IPR044775">
    <property type="entry name" value="MFS_ERD6/Tret1-like"/>
</dbReference>
<sequence>MANNKSVELKQMKNGEIVEDDADDGPPHIVPPDGGWGWVVMIASFFCNIIVDGIIFSFGLVVTNLAESFDVPVSTVSWVASLLAGFYLLAGPFVSSLATRFGFRLVACAGSVVAGLSFAVASLAMSVEFLYVFIGVLGGIGMGLVYVPAVVAVGFYFEKRRALATGIAVCGSGIGTFVLAPFTTWLLGYYGWRGTLLIHGGLVLNCAIFGAMFRPLEPAKKKSVRRQLADEEVSAGTPLMVRIKKERDEKLRSDERQETTQTDHFHSSTNSLNNTVKLVGIKSKRSSTLTDSSASLGKKETPLLAAGGSKRSLANQDDVRPLNRDDAFYTGSLQRLPQYRENPASYHASVTRIPDAVDEADGGKKSSRCMRAVSSLIQFSLFKSATFDLLCFSSFITFLGFFVPFMFLAARAEQLGADKESASFLLSIIGVTNTVGRVVCGALSDHPKVNVLFVNNAALTLGGVVTIATPFFPAYEMLIVYACLFGLSIACFASLRSILMVELLGLENLTNAFGLCLMFTGVSATVGGPLASMFFDATNDYDASFYLSGSMILISGILCYPLGYINRWEKRRNNAAQHNKQKVKPVPDPEPLAVACRLSSVEEMNGDENPFGGKSSRPNNSSVRRIDPTTSDCEIDYTTANKRPQILAALAAAFSAFAMGATLGWSSPVQPQLQQNSTLNAVTDGNSTWFIDLDDDQISWVGSLINVGASIGAICGGYLMDRFGRVLVLMAISVPYLTGWLLIALGVNPAMLYIGRLLGGLAAGISCAVAPCYIGEIATPNVRGTVGFFFSTNIGLGILFTSLLGLGLDWRWISGLCAITPLVLFTILYPVPESPYFLVKNGDVEKASKSLQWLRGSRFNVDAELTRIKARVCEDKTERLHLTDFLRPWAYKPILIGVAVMIFQQFSGLNAALFYSVEILQVAGSKLDALVAAVVVIITLLVGNFLGAVVVSRIGRRPLFMISEATACLSMCALGAYFHILSNDPDTAGSLSWLPLTSLIVFISGIGMGLGPLPWLISSEVLPAKIRGQGSSIAALANFGLSFIVTKTFIDIQRAVTPAGAFWFYGGFCFLGILFALFLLPETKDKTSEEIGAFFATEAVERNQRE</sequence>
<keyword evidence="9" id="KW-1185">Reference proteome</keyword>
<feature type="transmembrane region" description="Helical" evidence="6">
    <location>
        <begin position="389"/>
        <end position="410"/>
    </location>
</feature>
<feature type="transmembrane region" description="Helical" evidence="6">
    <location>
        <begin position="786"/>
        <end position="806"/>
    </location>
</feature>
<feature type="compositionally biased region" description="Polar residues" evidence="5">
    <location>
        <begin position="616"/>
        <end position="628"/>
    </location>
</feature>
<feature type="transmembrane region" description="Helical" evidence="6">
    <location>
        <begin position="543"/>
        <end position="563"/>
    </location>
</feature>
<dbReference type="InterPro" id="IPR005828">
    <property type="entry name" value="MFS_sugar_transport-like"/>
</dbReference>
<dbReference type="Pfam" id="PF00083">
    <property type="entry name" value="Sugar_tr"/>
    <property type="match status" value="1"/>
</dbReference>
<feature type="transmembrane region" description="Helical" evidence="6">
    <location>
        <begin position="929"/>
        <end position="952"/>
    </location>
</feature>
<comment type="caution">
    <text evidence="8">The sequence shown here is derived from an EMBL/GenBank/DDBJ whole genome shotgun (WGS) entry which is preliminary data.</text>
</comment>
<gene>
    <name evidence="8" type="ORF">OUZ56_013376</name>
</gene>
<dbReference type="CDD" id="cd17358">
    <property type="entry name" value="MFS_GLUT6_8_Class3_like"/>
    <property type="match status" value="1"/>
</dbReference>
<feature type="transmembrane region" description="Helical" evidence="6">
    <location>
        <begin position="698"/>
        <end position="719"/>
    </location>
</feature>
<dbReference type="EMBL" id="JAOYFB010000002">
    <property type="protein sequence ID" value="KAK4008225.1"/>
    <property type="molecule type" value="Genomic_DNA"/>
</dbReference>
<accession>A0ABQ9Z5S3</accession>
<feature type="transmembrane region" description="Helical" evidence="6">
    <location>
        <begin position="1062"/>
        <end position="1080"/>
    </location>
</feature>
<feature type="transmembrane region" description="Helical" evidence="6">
    <location>
        <begin position="993"/>
        <end position="1018"/>
    </location>
</feature>
<feature type="transmembrane region" description="Helical" evidence="6">
    <location>
        <begin position="164"/>
        <end position="190"/>
    </location>
</feature>
<dbReference type="NCBIfam" id="TIGR00879">
    <property type="entry name" value="SP"/>
    <property type="match status" value="1"/>
</dbReference>
<feature type="transmembrane region" description="Helical" evidence="6">
    <location>
        <begin position="101"/>
        <end position="124"/>
    </location>
</feature>
<evidence type="ECO:0000313" key="8">
    <source>
        <dbReference type="EMBL" id="KAK4008225.1"/>
    </source>
</evidence>
<dbReference type="InterPro" id="IPR005829">
    <property type="entry name" value="Sugar_transporter_CS"/>
</dbReference>
<feature type="transmembrane region" description="Helical" evidence="6">
    <location>
        <begin position="1030"/>
        <end position="1050"/>
    </location>
</feature>
<feature type="transmembrane region" description="Helical" evidence="6">
    <location>
        <begin position="646"/>
        <end position="665"/>
    </location>
</feature>
<keyword evidence="2 6" id="KW-0812">Transmembrane</keyword>
<dbReference type="InterPro" id="IPR050549">
    <property type="entry name" value="MFS_Trehalose_Transporter"/>
</dbReference>
<name>A0ABQ9Z5S3_9CRUS</name>
<feature type="region of interest" description="Disordered" evidence="5">
    <location>
        <begin position="245"/>
        <end position="270"/>
    </location>
</feature>
<feature type="domain" description="Major facilitator superfamily (MFS) profile" evidence="7">
    <location>
        <begin position="37"/>
        <end position="567"/>
    </location>
</feature>
<dbReference type="InterPro" id="IPR020846">
    <property type="entry name" value="MFS_dom"/>
</dbReference>
<organism evidence="8 9">
    <name type="scientific">Daphnia magna</name>
    <dbReference type="NCBI Taxonomy" id="35525"/>
    <lineage>
        <taxon>Eukaryota</taxon>
        <taxon>Metazoa</taxon>
        <taxon>Ecdysozoa</taxon>
        <taxon>Arthropoda</taxon>
        <taxon>Crustacea</taxon>
        <taxon>Branchiopoda</taxon>
        <taxon>Diplostraca</taxon>
        <taxon>Cladocera</taxon>
        <taxon>Anomopoda</taxon>
        <taxon>Daphniidae</taxon>
        <taxon>Daphnia</taxon>
    </lineage>
</organism>
<feature type="transmembrane region" description="Helical" evidence="6">
    <location>
        <begin position="812"/>
        <end position="831"/>
    </location>
</feature>
<feature type="transmembrane region" description="Helical" evidence="6">
    <location>
        <begin position="196"/>
        <end position="216"/>
    </location>
</feature>
<dbReference type="PROSITE" id="PS00217">
    <property type="entry name" value="SUGAR_TRANSPORT_2"/>
    <property type="match status" value="1"/>
</dbReference>
<dbReference type="SUPFAM" id="SSF103473">
    <property type="entry name" value="MFS general substrate transporter"/>
    <property type="match status" value="2"/>
</dbReference>
<feature type="region of interest" description="Disordered" evidence="5">
    <location>
        <begin position="605"/>
        <end position="628"/>
    </location>
</feature>
<evidence type="ECO:0000256" key="3">
    <source>
        <dbReference type="ARBA" id="ARBA00022989"/>
    </source>
</evidence>
<keyword evidence="4 6" id="KW-0472">Membrane</keyword>
<reference evidence="8 9" key="1">
    <citation type="journal article" date="2023" name="Nucleic Acids Res.">
        <title>The hologenome of Daphnia magna reveals possible DNA methylation and microbiome-mediated evolution of the host genome.</title>
        <authorList>
            <person name="Chaturvedi A."/>
            <person name="Li X."/>
            <person name="Dhandapani V."/>
            <person name="Marshall H."/>
            <person name="Kissane S."/>
            <person name="Cuenca-Cambronero M."/>
            <person name="Asole G."/>
            <person name="Calvet F."/>
            <person name="Ruiz-Romero M."/>
            <person name="Marangio P."/>
            <person name="Guigo R."/>
            <person name="Rago D."/>
            <person name="Mirbahai L."/>
            <person name="Eastwood N."/>
            <person name="Colbourne J.K."/>
            <person name="Zhou J."/>
            <person name="Mallon E."/>
            <person name="Orsini L."/>
        </authorList>
    </citation>
    <scope>NUCLEOTIDE SEQUENCE [LARGE SCALE GENOMIC DNA]</scope>
    <source>
        <strain evidence="8">LRV0_1</strain>
    </source>
</reference>
<dbReference type="PROSITE" id="PS50850">
    <property type="entry name" value="MFS"/>
    <property type="match status" value="2"/>
</dbReference>
<protein>
    <recommendedName>
        <fullName evidence="7">Major facilitator superfamily (MFS) profile domain-containing protein</fullName>
    </recommendedName>
</protein>
<dbReference type="CDD" id="cd17352">
    <property type="entry name" value="MFS_MCT_SLC16"/>
    <property type="match status" value="1"/>
</dbReference>
<evidence type="ECO:0000256" key="4">
    <source>
        <dbReference type="ARBA" id="ARBA00023136"/>
    </source>
</evidence>
<keyword evidence="3 6" id="KW-1133">Transmembrane helix</keyword>
<feature type="transmembrane region" description="Helical" evidence="6">
    <location>
        <begin position="511"/>
        <end position="531"/>
    </location>
</feature>
<feature type="transmembrane region" description="Helical" evidence="6">
    <location>
        <begin position="726"/>
        <end position="747"/>
    </location>
</feature>
<proteinExistence type="predicted"/>
<feature type="transmembrane region" description="Helical" evidence="6">
    <location>
        <begin position="478"/>
        <end position="499"/>
    </location>
</feature>
<dbReference type="InterPro" id="IPR011701">
    <property type="entry name" value="MFS"/>
</dbReference>
<feature type="transmembrane region" description="Helical" evidence="6">
    <location>
        <begin position="753"/>
        <end position="774"/>
    </location>
</feature>
<evidence type="ECO:0000256" key="2">
    <source>
        <dbReference type="ARBA" id="ARBA00022692"/>
    </source>
</evidence>
<feature type="transmembrane region" description="Helical" evidence="6">
    <location>
        <begin position="452"/>
        <end position="472"/>
    </location>
</feature>
<dbReference type="Gene3D" id="1.20.1250.20">
    <property type="entry name" value="MFS general substrate transporter like domains"/>
    <property type="match status" value="3"/>
</dbReference>
<feature type="transmembrane region" description="Helical" evidence="6">
    <location>
        <begin position="894"/>
        <end position="917"/>
    </location>
</feature>
<feature type="transmembrane region" description="Helical" evidence="6">
    <location>
        <begin position="38"/>
        <end position="63"/>
    </location>
</feature>
<comment type="subcellular location">
    <subcellularLocation>
        <location evidence="1">Membrane</location>
        <topology evidence="1">Multi-pass membrane protein</topology>
    </subcellularLocation>
</comment>
<dbReference type="Pfam" id="PF07690">
    <property type="entry name" value="MFS_1"/>
    <property type="match status" value="1"/>
</dbReference>
<evidence type="ECO:0000259" key="7">
    <source>
        <dbReference type="PROSITE" id="PS50850"/>
    </source>
</evidence>
<dbReference type="Proteomes" id="UP001234178">
    <property type="component" value="Unassembled WGS sequence"/>
</dbReference>
<feature type="transmembrane region" description="Helical" evidence="6">
    <location>
        <begin position="422"/>
        <end position="440"/>
    </location>
</feature>
<dbReference type="PANTHER" id="PTHR48021">
    <property type="match status" value="1"/>
</dbReference>
<evidence type="ECO:0000256" key="5">
    <source>
        <dbReference type="SAM" id="MobiDB-lite"/>
    </source>
</evidence>
<dbReference type="InterPro" id="IPR036259">
    <property type="entry name" value="MFS_trans_sf"/>
</dbReference>
<feature type="transmembrane region" description="Helical" evidence="6">
    <location>
        <begin position="959"/>
        <end position="981"/>
    </location>
</feature>
<feature type="transmembrane region" description="Helical" evidence="6">
    <location>
        <begin position="130"/>
        <end position="157"/>
    </location>
</feature>
<feature type="domain" description="Major facilitator superfamily (MFS) profile" evidence="7">
    <location>
        <begin position="648"/>
        <end position="1084"/>
    </location>
</feature>
<feature type="compositionally biased region" description="Basic and acidic residues" evidence="5">
    <location>
        <begin position="245"/>
        <end position="266"/>
    </location>
</feature>
<dbReference type="PANTHER" id="PTHR48021:SF1">
    <property type="entry name" value="GH07001P-RELATED"/>
    <property type="match status" value="1"/>
</dbReference>
<evidence type="ECO:0000256" key="1">
    <source>
        <dbReference type="ARBA" id="ARBA00004141"/>
    </source>
</evidence>
<feature type="transmembrane region" description="Helical" evidence="6">
    <location>
        <begin position="75"/>
        <end position="94"/>
    </location>
</feature>
<evidence type="ECO:0000256" key="6">
    <source>
        <dbReference type="SAM" id="Phobius"/>
    </source>
</evidence>
<dbReference type="InterPro" id="IPR003663">
    <property type="entry name" value="Sugar/inositol_transpt"/>
</dbReference>
<evidence type="ECO:0000313" key="9">
    <source>
        <dbReference type="Proteomes" id="UP001234178"/>
    </source>
</evidence>